<protein>
    <recommendedName>
        <fullName evidence="6">Pentatricopeptide repeat-containing protein</fullName>
    </recommendedName>
</protein>
<proteinExistence type="inferred from homology"/>
<feature type="repeat" description="PPR" evidence="3">
    <location>
        <begin position="71"/>
        <end position="105"/>
    </location>
</feature>
<evidence type="ECO:0000313" key="4">
    <source>
        <dbReference type="EMBL" id="MCD7456730.1"/>
    </source>
</evidence>
<evidence type="ECO:0000313" key="5">
    <source>
        <dbReference type="Proteomes" id="UP000823775"/>
    </source>
</evidence>
<dbReference type="PANTHER" id="PTHR47934:SF6">
    <property type="entry name" value="MITOCHONDRIAL GROUP I INTRON SPLICING FACTOR CCM1-RELATED"/>
    <property type="match status" value="1"/>
</dbReference>
<dbReference type="SUPFAM" id="SSF81901">
    <property type="entry name" value="HCP-like"/>
    <property type="match status" value="1"/>
</dbReference>
<feature type="repeat" description="PPR" evidence="3">
    <location>
        <begin position="126"/>
        <end position="160"/>
    </location>
</feature>
<evidence type="ECO:0000256" key="2">
    <source>
        <dbReference type="ARBA" id="ARBA00022737"/>
    </source>
</evidence>
<dbReference type="InterPro" id="IPR011990">
    <property type="entry name" value="TPR-like_helical_dom_sf"/>
</dbReference>
<keyword evidence="2" id="KW-0677">Repeat</keyword>
<evidence type="ECO:0008006" key="6">
    <source>
        <dbReference type="Google" id="ProtNLM"/>
    </source>
</evidence>
<comment type="caution">
    <text evidence="4">The sequence shown here is derived from an EMBL/GenBank/DDBJ whole genome shotgun (WGS) entry which is preliminary data.</text>
</comment>
<accession>A0ABS8SD39</accession>
<evidence type="ECO:0000256" key="3">
    <source>
        <dbReference type="PROSITE-ProRule" id="PRU00708"/>
    </source>
</evidence>
<keyword evidence="5" id="KW-1185">Reference proteome</keyword>
<name>A0ABS8SD39_DATST</name>
<sequence>MPGSLNSVVSVATGLGHVEMAERVFGEMCDRGVCPDSVSFESMVVAYCRIGRVVEADRWLSAMLERGFLVDNATCTLIMSVLCEKGSVNRALWIFNKLIELGLAPNVINYTCLINGLCKKNKSWSLMPPYTALIDGYCKVGNFDVAYKFLRVMDEKGLAPGIFTYNAVIDGLCKKGRVQEAYKMLKKGLKPTKETCTSMICGYCRDKNVAMAKKYFQRMGEYGCVPDSLTYGALISGLCKESKLDEARELYNSMRDKGIPPCEVTRLTVAYEYCKNNEPTIAMDLLDSLDKKLWIRTVSTLVRKLCSEKNVDIAALFFHKLLDRQQSVDRVTLAAFMSACYESNNYDLVSSMNERLTKDFGKTSVLVISLVLLSESYDLYKFATCQDSWPISKTFSLLRGPYNRKTSDLLNNKLVKAIWRGVQQCLK</sequence>
<reference evidence="4 5" key="1">
    <citation type="journal article" date="2021" name="BMC Genomics">
        <title>Datura genome reveals duplications of psychoactive alkaloid biosynthetic genes and high mutation rate following tissue culture.</title>
        <authorList>
            <person name="Rajewski A."/>
            <person name="Carter-House D."/>
            <person name="Stajich J."/>
            <person name="Litt A."/>
        </authorList>
    </citation>
    <scope>NUCLEOTIDE SEQUENCE [LARGE SCALE GENOMIC DNA]</scope>
    <source>
        <strain evidence="4">AR-01</strain>
    </source>
</reference>
<dbReference type="InterPro" id="IPR051114">
    <property type="entry name" value="Mito_RNA_Proc_CCM1"/>
</dbReference>
<dbReference type="Pfam" id="PF13041">
    <property type="entry name" value="PPR_2"/>
    <property type="match status" value="3"/>
</dbReference>
<feature type="repeat" description="PPR" evidence="3">
    <location>
        <begin position="161"/>
        <end position="191"/>
    </location>
</feature>
<dbReference type="NCBIfam" id="TIGR00756">
    <property type="entry name" value="PPR"/>
    <property type="match status" value="6"/>
</dbReference>
<feature type="repeat" description="PPR" evidence="3">
    <location>
        <begin position="36"/>
        <end position="70"/>
    </location>
</feature>
<dbReference type="Proteomes" id="UP000823775">
    <property type="component" value="Unassembled WGS sequence"/>
</dbReference>
<feature type="repeat" description="PPR" evidence="3">
    <location>
        <begin position="227"/>
        <end position="261"/>
    </location>
</feature>
<dbReference type="Gene3D" id="1.25.40.10">
    <property type="entry name" value="Tetratricopeptide repeat domain"/>
    <property type="match status" value="4"/>
</dbReference>
<evidence type="ECO:0000256" key="1">
    <source>
        <dbReference type="ARBA" id="ARBA00007626"/>
    </source>
</evidence>
<dbReference type="PANTHER" id="PTHR47934">
    <property type="entry name" value="PENTATRICOPEPTIDE REPEAT-CONTAINING PROTEIN PET309, MITOCHONDRIAL"/>
    <property type="match status" value="1"/>
</dbReference>
<gene>
    <name evidence="4" type="ORF">HAX54_032920</name>
</gene>
<feature type="repeat" description="PPR" evidence="3">
    <location>
        <begin position="192"/>
        <end position="226"/>
    </location>
</feature>
<dbReference type="Pfam" id="PF01535">
    <property type="entry name" value="PPR"/>
    <property type="match status" value="2"/>
</dbReference>
<comment type="similarity">
    <text evidence="1">Belongs to the PPR family. P subfamily.</text>
</comment>
<dbReference type="PROSITE" id="PS51375">
    <property type="entry name" value="PPR"/>
    <property type="match status" value="6"/>
</dbReference>
<dbReference type="InterPro" id="IPR002885">
    <property type="entry name" value="PPR_rpt"/>
</dbReference>
<organism evidence="4 5">
    <name type="scientific">Datura stramonium</name>
    <name type="common">Jimsonweed</name>
    <name type="synonym">Common thornapple</name>
    <dbReference type="NCBI Taxonomy" id="4076"/>
    <lineage>
        <taxon>Eukaryota</taxon>
        <taxon>Viridiplantae</taxon>
        <taxon>Streptophyta</taxon>
        <taxon>Embryophyta</taxon>
        <taxon>Tracheophyta</taxon>
        <taxon>Spermatophyta</taxon>
        <taxon>Magnoliopsida</taxon>
        <taxon>eudicotyledons</taxon>
        <taxon>Gunneridae</taxon>
        <taxon>Pentapetalae</taxon>
        <taxon>asterids</taxon>
        <taxon>lamiids</taxon>
        <taxon>Solanales</taxon>
        <taxon>Solanaceae</taxon>
        <taxon>Solanoideae</taxon>
        <taxon>Datureae</taxon>
        <taxon>Datura</taxon>
    </lineage>
</organism>
<dbReference type="EMBL" id="JACEIK010000420">
    <property type="protein sequence ID" value="MCD7456730.1"/>
    <property type="molecule type" value="Genomic_DNA"/>
</dbReference>